<accession>A0A139AGT0</accession>
<reference evidence="2 3" key="1">
    <citation type="journal article" date="2015" name="Genome Biol. Evol.">
        <title>Phylogenomic analyses indicate that early fungi evolved digesting cell walls of algal ancestors of land plants.</title>
        <authorList>
            <person name="Chang Y."/>
            <person name="Wang S."/>
            <person name="Sekimoto S."/>
            <person name="Aerts A.L."/>
            <person name="Choi C."/>
            <person name="Clum A."/>
            <person name="LaButti K.M."/>
            <person name="Lindquist E.A."/>
            <person name="Yee Ngan C."/>
            <person name="Ohm R.A."/>
            <person name="Salamov A.A."/>
            <person name="Grigoriev I.V."/>
            <person name="Spatafora J.W."/>
            <person name="Berbee M.L."/>
        </authorList>
    </citation>
    <scope>NUCLEOTIDE SEQUENCE [LARGE SCALE GENOMIC DNA]</scope>
    <source>
        <strain evidence="2 3">JEL478</strain>
    </source>
</reference>
<proteinExistence type="predicted"/>
<dbReference type="EMBL" id="KQ965760">
    <property type="protein sequence ID" value="KXS15655.1"/>
    <property type="molecule type" value="Genomic_DNA"/>
</dbReference>
<sequence>MEGNIQQLIKQYCLPGDEDEGDQDEGDQGAAEGGDDDESDSKDDEDESKYNNLLALQPGKPPVGAQTRPTQNLTQSVHAIHQHAGQSGVVVDLQIAQKDIAQGAEDMLDHYEIDHPGLRGQALTCAKRRNAMRQCLKALWDAVQEARANITPDTNTDIIPDYSWYMSPEIVKQYLPVDVATQL</sequence>
<evidence type="ECO:0000256" key="1">
    <source>
        <dbReference type="SAM" id="MobiDB-lite"/>
    </source>
</evidence>
<dbReference type="Proteomes" id="UP000070544">
    <property type="component" value="Unassembled WGS sequence"/>
</dbReference>
<dbReference type="AlphaFoldDB" id="A0A139AGT0"/>
<gene>
    <name evidence="2" type="ORF">M427DRAFT_69805</name>
</gene>
<evidence type="ECO:0000313" key="3">
    <source>
        <dbReference type="Proteomes" id="UP000070544"/>
    </source>
</evidence>
<protein>
    <submittedName>
        <fullName evidence="2">Uncharacterized protein</fullName>
    </submittedName>
</protein>
<organism evidence="2 3">
    <name type="scientific">Gonapodya prolifera (strain JEL478)</name>
    <name type="common">Monoblepharis prolifera</name>
    <dbReference type="NCBI Taxonomy" id="1344416"/>
    <lineage>
        <taxon>Eukaryota</taxon>
        <taxon>Fungi</taxon>
        <taxon>Fungi incertae sedis</taxon>
        <taxon>Chytridiomycota</taxon>
        <taxon>Chytridiomycota incertae sedis</taxon>
        <taxon>Monoblepharidomycetes</taxon>
        <taxon>Monoblepharidales</taxon>
        <taxon>Gonapodyaceae</taxon>
        <taxon>Gonapodya</taxon>
    </lineage>
</organism>
<feature type="compositionally biased region" description="Acidic residues" evidence="1">
    <location>
        <begin position="16"/>
        <end position="47"/>
    </location>
</feature>
<keyword evidence="3" id="KW-1185">Reference proteome</keyword>
<feature type="region of interest" description="Disordered" evidence="1">
    <location>
        <begin position="1"/>
        <end position="73"/>
    </location>
</feature>
<name>A0A139AGT0_GONPJ</name>
<evidence type="ECO:0000313" key="2">
    <source>
        <dbReference type="EMBL" id="KXS15655.1"/>
    </source>
</evidence>